<sequence length="515" mass="58134">MAKTFSCILVGVEVFTIEIETVIGNGFSGLNILGLNSEITRDMRERIRSALESVGILIPARRVVVNITPSDRIKLSRTPLSQLDFPVAASIIYALFQENNKGIKLFKPLKEYLAGEISLTGEIKKIENPLVYHAAFHSIKKETIFCLPQSKTNIDLNLIENIEYYSSLKKWLLTRKKNNSIILQNKKNLYKETIKSNAQITDEISTKTITNTILLLVKNPKICVAIIIAALGKFNILIAGEPGVGKSFSLQKITNFFPPLSEKEKIDVRLIHASPQNEEERPFRAPHHSASSAALVGGSMLKPGEASLAHHGILFLDELAEFSRSSLESLREPLDSGQVCLARAGGHIIYPAKFQLCATTNPCACGYLFSRKKPCRCNPTNSRKYLQKISGPLLDRFSIQLWADNTCEEKNLDIFSQRLLKIIKNGEIEAFSKKFIELQNNINVHPEFFQLNTLNESFLQRKPECQNLSNRGQIKINELIFCFQELFPKEKDSIHFLNSVLSYRILNKMFADNIY</sequence>
<reference evidence="4 5" key="1">
    <citation type="submission" date="2019-10" db="EMBL/GenBank/DDBJ databases">
        <title>New genus of Silvanigrellaceae.</title>
        <authorList>
            <person name="Pitt A."/>
            <person name="Hahn M.W."/>
        </authorList>
    </citation>
    <scope>NUCLEOTIDE SEQUENCE [LARGE SCALE GENOMIC DNA]</scope>
    <source>
        <strain evidence="4 5">33A1-SZDP</strain>
    </source>
</reference>
<dbReference type="InterPro" id="IPR001208">
    <property type="entry name" value="MCM_dom"/>
</dbReference>
<dbReference type="PANTHER" id="PTHR32039">
    <property type="entry name" value="MAGNESIUM-CHELATASE SUBUNIT CHLI"/>
    <property type="match status" value="1"/>
</dbReference>
<dbReference type="PRINTS" id="PR01657">
    <property type="entry name" value="MCMFAMILY"/>
</dbReference>
<accession>A0A833JC47</accession>
<dbReference type="RefSeq" id="WP_152213305.1">
    <property type="nucleotide sequence ID" value="NZ_WFLN01000007.1"/>
</dbReference>
<dbReference type="GO" id="GO:0003677">
    <property type="term" value="F:DNA binding"/>
    <property type="evidence" value="ECO:0007669"/>
    <property type="project" value="InterPro"/>
</dbReference>
<gene>
    <name evidence="4" type="ORF">GCL57_10530</name>
</gene>
<evidence type="ECO:0000259" key="3">
    <source>
        <dbReference type="SMART" id="SM00382"/>
    </source>
</evidence>
<dbReference type="SUPFAM" id="SSF54211">
    <property type="entry name" value="Ribosomal protein S5 domain 2-like"/>
    <property type="match status" value="1"/>
</dbReference>
<evidence type="ECO:0000313" key="4">
    <source>
        <dbReference type="EMBL" id="KAB8029963.1"/>
    </source>
</evidence>
<name>A0A833JC47_9BACT</name>
<keyword evidence="1" id="KW-0547">Nucleotide-binding</keyword>
<dbReference type="SMART" id="SM00382">
    <property type="entry name" value="AAA"/>
    <property type="match status" value="1"/>
</dbReference>
<dbReference type="SUPFAM" id="SSF52540">
    <property type="entry name" value="P-loop containing nucleoside triphosphate hydrolases"/>
    <property type="match status" value="1"/>
</dbReference>
<dbReference type="Proteomes" id="UP000442694">
    <property type="component" value="Unassembled WGS sequence"/>
</dbReference>
<keyword evidence="2" id="KW-0067">ATP-binding</keyword>
<proteinExistence type="predicted"/>
<dbReference type="Gene3D" id="3.40.50.300">
    <property type="entry name" value="P-loop containing nucleotide triphosphate hydrolases"/>
    <property type="match status" value="1"/>
</dbReference>
<dbReference type="EMBL" id="WFLN01000007">
    <property type="protein sequence ID" value="KAB8029963.1"/>
    <property type="molecule type" value="Genomic_DNA"/>
</dbReference>
<evidence type="ECO:0000313" key="5">
    <source>
        <dbReference type="Proteomes" id="UP000442694"/>
    </source>
</evidence>
<feature type="domain" description="AAA+ ATPase" evidence="3">
    <location>
        <begin position="232"/>
        <end position="407"/>
    </location>
</feature>
<dbReference type="InterPro" id="IPR027417">
    <property type="entry name" value="P-loop_NTPase"/>
</dbReference>
<dbReference type="GO" id="GO:0005524">
    <property type="term" value="F:ATP binding"/>
    <property type="evidence" value="ECO:0007669"/>
    <property type="project" value="UniProtKB-KW"/>
</dbReference>
<dbReference type="AlphaFoldDB" id="A0A833JC47"/>
<keyword evidence="5" id="KW-1185">Reference proteome</keyword>
<dbReference type="InterPro" id="IPR000523">
    <property type="entry name" value="Mg_chelatse_chII-like_cat_dom"/>
</dbReference>
<organism evidence="4 5">
    <name type="scientific">Fluviispira multicolorata</name>
    <dbReference type="NCBI Taxonomy" id="2654512"/>
    <lineage>
        <taxon>Bacteria</taxon>
        <taxon>Pseudomonadati</taxon>
        <taxon>Bdellovibrionota</taxon>
        <taxon>Oligoflexia</taxon>
        <taxon>Silvanigrellales</taxon>
        <taxon>Silvanigrellaceae</taxon>
        <taxon>Fluviispira</taxon>
    </lineage>
</organism>
<dbReference type="InterPro" id="IPR045006">
    <property type="entry name" value="CHLI-like"/>
</dbReference>
<dbReference type="Pfam" id="PF13541">
    <property type="entry name" value="ChlI"/>
    <property type="match status" value="1"/>
</dbReference>
<dbReference type="PANTHER" id="PTHR32039:SF7">
    <property type="entry name" value="COMPETENCE PROTEIN COMM"/>
    <property type="match status" value="1"/>
</dbReference>
<dbReference type="InterPro" id="IPR020568">
    <property type="entry name" value="Ribosomal_Su5_D2-typ_SF"/>
</dbReference>
<comment type="caution">
    <text evidence="4">The sequence shown here is derived from an EMBL/GenBank/DDBJ whole genome shotgun (WGS) entry which is preliminary data.</text>
</comment>
<protein>
    <submittedName>
        <fullName evidence="4">AAA domain-containing protein</fullName>
    </submittedName>
</protein>
<evidence type="ECO:0000256" key="2">
    <source>
        <dbReference type="ARBA" id="ARBA00022840"/>
    </source>
</evidence>
<dbReference type="Pfam" id="PF01078">
    <property type="entry name" value="Mg_chelatase"/>
    <property type="match status" value="1"/>
</dbReference>
<evidence type="ECO:0000256" key="1">
    <source>
        <dbReference type="ARBA" id="ARBA00022741"/>
    </source>
</evidence>
<dbReference type="InterPro" id="IPR003593">
    <property type="entry name" value="AAA+_ATPase"/>
</dbReference>